<proteinExistence type="predicted"/>
<accession>A0A1U7WPA2</accession>
<dbReference type="eggNOG" id="KOG0017">
    <property type="taxonomic scope" value="Eukaryota"/>
</dbReference>
<dbReference type="GO" id="GO:0004523">
    <property type="term" value="F:RNA-DNA hybrid ribonuclease activity"/>
    <property type="evidence" value="ECO:0007669"/>
    <property type="project" value="InterPro"/>
</dbReference>
<dbReference type="AlphaFoldDB" id="A0A1U7WPA2"/>
<dbReference type="Proteomes" id="UP000189701">
    <property type="component" value="Unplaced"/>
</dbReference>
<evidence type="ECO:0000313" key="4">
    <source>
        <dbReference type="RefSeq" id="XP_009780408.1"/>
    </source>
</evidence>
<dbReference type="InterPro" id="IPR041588">
    <property type="entry name" value="Integrase_H2C2"/>
</dbReference>
<dbReference type="GO" id="GO:0003676">
    <property type="term" value="F:nucleic acid binding"/>
    <property type="evidence" value="ECO:0007669"/>
    <property type="project" value="InterPro"/>
</dbReference>
<dbReference type="Gene3D" id="1.10.340.70">
    <property type="match status" value="1"/>
</dbReference>
<reference evidence="3" key="1">
    <citation type="journal article" date="2013" name="Genome Biol.">
        <title>Reference genomes and transcriptomes of Nicotiana sylvestris and Nicotiana tomentosiformis.</title>
        <authorList>
            <person name="Sierro N."/>
            <person name="Battey J.N."/>
            <person name="Ouadi S."/>
            <person name="Bovet L."/>
            <person name="Goepfert S."/>
            <person name="Bakaher N."/>
            <person name="Peitsch M.C."/>
            <person name="Ivanov N.V."/>
        </authorList>
    </citation>
    <scope>NUCLEOTIDE SEQUENCE [LARGE SCALE GENOMIC DNA]</scope>
</reference>
<feature type="domain" description="RNase H type-1" evidence="1">
    <location>
        <begin position="2"/>
        <end position="70"/>
    </location>
</feature>
<reference evidence="4" key="2">
    <citation type="submission" date="2025-08" db="UniProtKB">
        <authorList>
            <consortium name="RefSeq"/>
        </authorList>
    </citation>
    <scope>IDENTIFICATION</scope>
    <source>
        <tissue evidence="4">Leaf</tissue>
    </source>
</reference>
<organism evidence="3 4">
    <name type="scientific">Nicotiana sylvestris</name>
    <name type="common">Wood tobacco</name>
    <name type="synonym">South American tobacco</name>
    <dbReference type="NCBI Taxonomy" id="4096"/>
    <lineage>
        <taxon>Eukaryota</taxon>
        <taxon>Viridiplantae</taxon>
        <taxon>Streptophyta</taxon>
        <taxon>Embryophyta</taxon>
        <taxon>Tracheophyta</taxon>
        <taxon>Spermatophyta</taxon>
        <taxon>Magnoliopsida</taxon>
        <taxon>eudicotyledons</taxon>
        <taxon>Gunneridae</taxon>
        <taxon>Pentapetalae</taxon>
        <taxon>asterids</taxon>
        <taxon>lamiids</taxon>
        <taxon>Solanales</taxon>
        <taxon>Solanaceae</taxon>
        <taxon>Nicotianoideae</taxon>
        <taxon>Nicotianeae</taxon>
        <taxon>Nicotiana</taxon>
    </lineage>
</organism>
<keyword evidence="3" id="KW-1185">Reference proteome</keyword>
<protein>
    <submittedName>
        <fullName evidence="4">Uncharacterized protein LOC104229451</fullName>
    </submittedName>
</protein>
<dbReference type="InterPro" id="IPR012337">
    <property type="entry name" value="RNaseH-like_sf"/>
</dbReference>
<sequence>MAINIKVHELLVMRDSDLLIRQAQGDWETRDIKLIPYRQCVEDLSKRFKSIKFRYIPRFHNELVDDLATLASMLPYSELEGEPWYRDIKQYLKIREYPKHANRDQKRTIRRLSNGFFSSGEILYKRTPDLNFLRCVDAKEAEMIMNEVHSGVCGSHMNGYVLAKKILRAGYHWLTMERDCFRFVRKCHQC</sequence>
<evidence type="ECO:0000259" key="1">
    <source>
        <dbReference type="Pfam" id="PF13456"/>
    </source>
</evidence>
<dbReference type="SUPFAM" id="SSF53098">
    <property type="entry name" value="Ribonuclease H-like"/>
    <property type="match status" value="1"/>
</dbReference>
<dbReference type="InterPro" id="IPR002156">
    <property type="entry name" value="RNaseH_domain"/>
</dbReference>
<dbReference type="InterPro" id="IPR036397">
    <property type="entry name" value="RNaseH_sf"/>
</dbReference>
<dbReference type="Pfam" id="PF17921">
    <property type="entry name" value="Integrase_H2C2"/>
    <property type="match status" value="1"/>
</dbReference>
<gene>
    <name evidence="4" type="primary">LOC104229451</name>
</gene>
<feature type="domain" description="Integrase zinc-binding" evidence="2">
    <location>
        <begin position="136"/>
        <end position="190"/>
    </location>
</feature>
<evidence type="ECO:0000313" key="3">
    <source>
        <dbReference type="Proteomes" id="UP000189701"/>
    </source>
</evidence>
<evidence type="ECO:0000259" key="2">
    <source>
        <dbReference type="Pfam" id="PF17921"/>
    </source>
</evidence>
<dbReference type="RefSeq" id="XP_009780408.1">
    <property type="nucleotide sequence ID" value="XM_009782106.1"/>
</dbReference>
<dbReference type="Gene3D" id="3.30.420.10">
    <property type="entry name" value="Ribonuclease H-like superfamily/Ribonuclease H"/>
    <property type="match status" value="1"/>
</dbReference>
<dbReference type="PANTHER" id="PTHR48475">
    <property type="entry name" value="RIBONUCLEASE H"/>
    <property type="match status" value="1"/>
</dbReference>
<name>A0A1U7WPA2_NICSY</name>
<dbReference type="Pfam" id="PF13456">
    <property type="entry name" value="RVT_3"/>
    <property type="match status" value="1"/>
</dbReference>
<dbReference type="PANTHER" id="PTHR48475:SF1">
    <property type="entry name" value="RNASE H TYPE-1 DOMAIN-CONTAINING PROTEIN"/>
    <property type="match status" value="1"/>
</dbReference>